<comment type="subcellular location">
    <subcellularLocation>
        <location evidence="1">Cell membrane</location>
    </subcellularLocation>
</comment>
<dbReference type="SUPFAM" id="SSF53850">
    <property type="entry name" value="Periplasmic binding protein-like II"/>
    <property type="match status" value="1"/>
</dbReference>
<dbReference type="GO" id="GO:0015226">
    <property type="term" value="F:carnitine transmembrane transporter activity"/>
    <property type="evidence" value="ECO:0007669"/>
    <property type="project" value="TreeGrafter"/>
</dbReference>
<dbReference type="InterPro" id="IPR006311">
    <property type="entry name" value="TAT_signal"/>
</dbReference>
<keyword evidence="2" id="KW-0813">Transport</keyword>
<keyword evidence="7" id="KW-1185">Reference proteome</keyword>
<dbReference type="InterPro" id="IPR007210">
    <property type="entry name" value="ABC_Gly_betaine_transp_sub-bd"/>
</dbReference>
<dbReference type="CDD" id="cd13639">
    <property type="entry name" value="PBP2_OpuAC_like"/>
    <property type="match status" value="1"/>
</dbReference>
<dbReference type="Gene3D" id="3.40.190.100">
    <property type="entry name" value="Glycine betaine-binding periplasmic protein, domain 2"/>
    <property type="match status" value="1"/>
</dbReference>
<dbReference type="AlphaFoldDB" id="A0A849AJK8"/>
<dbReference type="GO" id="GO:0015871">
    <property type="term" value="P:choline transport"/>
    <property type="evidence" value="ECO:0007669"/>
    <property type="project" value="TreeGrafter"/>
</dbReference>
<dbReference type="EMBL" id="JABENB010000001">
    <property type="protein sequence ID" value="NNG39716.1"/>
    <property type="molecule type" value="Genomic_DNA"/>
</dbReference>
<evidence type="ECO:0000256" key="3">
    <source>
        <dbReference type="ARBA" id="ARBA00022475"/>
    </source>
</evidence>
<sequence length="309" mass="33352">MAIDIDPSRFSPSRRSLLGGIAAAGVGLVTAGCTTANDERNAAGGGGGGGGKKPLTIGYIDWDEDIAATYLWQKILQDKGHKVTLRHVSDAGPVFVGLDQAQIDLYLDAWLPATHKTYWDKYGKNLTDLGVWYDSAPLTIAVPDYMQIDSLDQLKSVGAQVGNKIVGIEAGAGLTAAAKKMITDYGLTGWQLQTSSTPSMLAALKKATDEKKPIVVTLWRPHWAYNAFPVKDLKDPKGSMGKPDSIHAVGRKGFEKDFPDVTAMLKKFHMTDKTLSPLEEEVVQKHKDSPMAGVDAWLKANPDFVKSLG</sequence>
<dbReference type="GO" id="GO:0031460">
    <property type="term" value="P:glycine betaine transport"/>
    <property type="evidence" value="ECO:0007669"/>
    <property type="project" value="TreeGrafter"/>
</dbReference>
<keyword evidence="3" id="KW-1003">Cell membrane</keyword>
<name>A0A849AJK8_9MICO</name>
<dbReference type="Proteomes" id="UP000557772">
    <property type="component" value="Unassembled WGS sequence"/>
</dbReference>
<organism evidence="6 7">
    <name type="scientific">Flexivirga aerilata</name>
    <dbReference type="NCBI Taxonomy" id="1656889"/>
    <lineage>
        <taxon>Bacteria</taxon>
        <taxon>Bacillati</taxon>
        <taxon>Actinomycetota</taxon>
        <taxon>Actinomycetes</taxon>
        <taxon>Micrococcales</taxon>
        <taxon>Dermacoccaceae</taxon>
        <taxon>Flexivirga</taxon>
    </lineage>
</organism>
<keyword evidence="4" id="KW-0472">Membrane</keyword>
<evidence type="ECO:0000256" key="4">
    <source>
        <dbReference type="ARBA" id="ARBA00023136"/>
    </source>
</evidence>
<dbReference type="Pfam" id="PF04069">
    <property type="entry name" value="OpuAC"/>
    <property type="match status" value="1"/>
</dbReference>
<evidence type="ECO:0000256" key="1">
    <source>
        <dbReference type="ARBA" id="ARBA00004236"/>
    </source>
</evidence>
<accession>A0A849AJK8</accession>
<protein>
    <submittedName>
        <fullName evidence="6">Glycine betaine ABC transporter substrate-binding protein</fullName>
    </submittedName>
</protein>
<evidence type="ECO:0000259" key="5">
    <source>
        <dbReference type="Pfam" id="PF04069"/>
    </source>
</evidence>
<comment type="caution">
    <text evidence="6">The sequence shown here is derived from an EMBL/GenBank/DDBJ whole genome shotgun (WGS) entry which is preliminary data.</text>
</comment>
<proteinExistence type="predicted"/>
<evidence type="ECO:0000313" key="6">
    <source>
        <dbReference type="EMBL" id="NNG39716.1"/>
    </source>
</evidence>
<gene>
    <name evidence="6" type="ORF">HJ588_10580</name>
</gene>
<dbReference type="PROSITE" id="PS51318">
    <property type="entry name" value="TAT"/>
    <property type="match status" value="1"/>
</dbReference>
<feature type="domain" description="ABC-type glycine betaine transport system substrate-binding" evidence="5">
    <location>
        <begin position="53"/>
        <end position="299"/>
    </location>
</feature>
<dbReference type="PANTHER" id="PTHR47737:SF1">
    <property type="entry name" value="GLYCINE BETAINE_PROLINE BETAINE TRANSPORT SYSTEM PERMEASE PROTEIN PROW"/>
    <property type="match status" value="1"/>
</dbReference>
<evidence type="ECO:0000313" key="7">
    <source>
        <dbReference type="Proteomes" id="UP000557772"/>
    </source>
</evidence>
<dbReference type="RefSeq" id="WP_171154720.1">
    <property type="nucleotide sequence ID" value="NZ_JABENB010000001.1"/>
</dbReference>
<dbReference type="Gene3D" id="3.40.190.10">
    <property type="entry name" value="Periplasmic binding protein-like II"/>
    <property type="match status" value="1"/>
</dbReference>
<dbReference type="GO" id="GO:0005275">
    <property type="term" value="F:amine transmembrane transporter activity"/>
    <property type="evidence" value="ECO:0007669"/>
    <property type="project" value="TreeGrafter"/>
</dbReference>
<evidence type="ECO:0000256" key="2">
    <source>
        <dbReference type="ARBA" id="ARBA00022448"/>
    </source>
</evidence>
<dbReference type="GO" id="GO:0043190">
    <property type="term" value="C:ATP-binding cassette (ABC) transporter complex"/>
    <property type="evidence" value="ECO:0007669"/>
    <property type="project" value="InterPro"/>
</dbReference>
<reference evidence="6 7" key="1">
    <citation type="submission" date="2020-05" db="EMBL/GenBank/DDBJ databases">
        <title>Flexivirga sp. ID2601S isolated from air conditioner.</title>
        <authorList>
            <person name="Kim D.H."/>
        </authorList>
    </citation>
    <scope>NUCLEOTIDE SEQUENCE [LARGE SCALE GENOMIC DNA]</scope>
    <source>
        <strain evidence="6 7">ID2601S</strain>
    </source>
</reference>
<dbReference type="PANTHER" id="PTHR47737">
    <property type="entry name" value="GLYCINE BETAINE/PROLINE BETAINE TRANSPORT SYSTEM PERMEASE PROTEIN PROW"/>
    <property type="match status" value="1"/>
</dbReference>